<name>A0AAV0YBP3_9HEMI</name>
<protein>
    <submittedName>
        <fullName evidence="1">Uncharacterized protein</fullName>
    </submittedName>
</protein>
<proteinExistence type="predicted"/>
<dbReference type="EMBL" id="CARXXK010001807">
    <property type="protein sequence ID" value="CAI6377642.1"/>
    <property type="molecule type" value="Genomic_DNA"/>
</dbReference>
<evidence type="ECO:0000313" key="2">
    <source>
        <dbReference type="Proteomes" id="UP001160148"/>
    </source>
</evidence>
<accession>A0AAV0YBP3</accession>
<evidence type="ECO:0000313" key="1">
    <source>
        <dbReference type="EMBL" id="CAI6377642.1"/>
    </source>
</evidence>
<comment type="caution">
    <text evidence="1">The sequence shown here is derived from an EMBL/GenBank/DDBJ whole genome shotgun (WGS) entry which is preliminary data.</text>
</comment>
<reference evidence="1 2" key="1">
    <citation type="submission" date="2023-01" db="EMBL/GenBank/DDBJ databases">
        <authorList>
            <person name="Whitehead M."/>
        </authorList>
    </citation>
    <scope>NUCLEOTIDE SEQUENCE [LARGE SCALE GENOMIC DNA]</scope>
</reference>
<gene>
    <name evidence="1" type="ORF">MEUPH1_LOCUS30871</name>
</gene>
<dbReference type="AlphaFoldDB" id="A0AAV0YBP3"/>
<sequence>MCLVFRVLGESNGYYCTGSNSGNIHFKCIKTPCNGTLCETIIDYLEKPRPDVIIDTNIKVLLNLEIENISTIHLSPW</sequence>
<dbReference type="Proteomes" id="UP001160148">
    <property type="component" value="Unassembled WGS sequence"/>
</dbReference>
<organism evidence="1 2">
    <name type="scientific">Macrosiphum euphorbiae</name>
    <name type="common">potato aphid</name>
    <dbReference type="NCBI Taxonomy" id="13131"/>
    <lineage>
        <taxon>Eukaryota</taxon>
        <taxon>Metazoa</taxon>
        <taxon>Ecdysozoa</taxon>
        <taxon>Arthropoda</taxon>
        <taxon>Hexapoda</taxon>
        <taxon>Insecta</taxon>
        <taxon>Pterygota</taxon>
        <taxon>Neoptera</taxon>
        <taxon>Paraneoptera</taxon>
        <taxon>Hemiptera</taxon>
        <taxon>Sternorrhyncha</taxon>
        <taxon>Aphidomorpha</taxon>
        <taxon>Aphidoidea</taxon>
        <taxon>Aphididae</taxon>
        <taxon>Macrosiphini</taxon>
        <taxon>Macrosiphum</taxon>
    </lineage>
</organism>
<keyword evidence="2" id="KW-1185">Reference proteome</keyword>